<comment type="subcellular location">
    <subcellularLocation>
        <location evidence="1">Cell membrane</location>
    </subcellularLocation>
</comment>
<evidence type="ECO:0000256" key="3">
    <source>
        <dbReference type="ARBA" id="ARBA00022536"/>
    </source>
</evidence>
<feature type="chain" id="PRO_5034941629" description="Mucin-13" evidence="11">
    <location>
        <begin position="22"/>
        <end position="474"/>
    </location>
</feature>
<sequence length="474" mass="51356">MKGFILLGALLLAIQVKDAKATFTSVPTTESITSVLSSAATETDKSSTVIISTDKSITTADISTTTADKSTITADKSITTADKSTITADKVSAETDIFNTATDNFTTVTTQTGPGINTTNTTIPSGGNTCDGSRCGTALCVQLYNSYICQCPLTQSYNKVSMSCVTGYSVFGEIILTGRNFSETPTSEEYTNVYNEVIGWFRRILEPEYKNYTTTVIESLSVVSSRRQMRSEVDVKADATSQFSSSVSPDEVNGFIKGALDGFGTYESRSICDFACDSQSMSCRASADGQNSVCVCLEGHFKKESHRIDTCNSCGVDCKAGEHRGCVWNDEHKVTDCQCLAGYKEATNGECKACDFGYSGQDCKDNFLLILVIVGSVAGGVIIALLGAVIGISVRSGQKKKDNERTELLPTDRNSGSPSPVAGNLFPKVQVKNDQGHVNTASNLYEDEHYSRSFPQRDYDENPWYEMNQPERRY</sequence>
<keyword evidence="8" id="KW-0325">Glycoprotein</keyword>
<dbReference type="GeneTree" id="ENSGT00940000167567"/>
<feature type="transmembrane region" description="Helical" evidence="10">
    <location>
        <begin position="367"/>
        <end position="392"/>
    </location>
</feature>
<evidence type="ECO:0000256" key="6">
    <source>
        <dbReference type="ARBA" id="ARBA00023136"/>
    </source>
</evidence>
<dbReference type="AlphaFoldDB" id="A0A8C5QZV4"/>
<protein>
    <recommendedName>
        <fullName evidence="14">Mucin-13</fullName>
    </recommendedName>
</protein>
<organism evidence="12 13">
    <name type="scientific">Leptobrachium leishanense</name>
    <name type="common">Leishan spiny toad</name>
    <dbReference type="NCBI Taxonomy" id="445787"/>
    <lineage>
        <taxon>Eukaryota</taxon>
        <taxon>Metazoa</taxon>
        <taxon>Chordata</taxon>
        <taxon>Craniata</taxon>
        <taxon>Vertebrata</taxon>
        <taxon>Euteleostomi</taxon>
        <taxon>Amphibia</taxon>
        <taxon>Batrachia</taxon>
        <taxon>Anura</taxon>
        <taxon>Pelobatoidea</taxon>
        <taxon>Megophryidae</taxon>
        <taxon>Leptobrachium</taxon>
    </lineage>
</organism>
<evidence type="ECO:0000256" key="9">
    <source>
        <dbReference type="SAM" id="MobiDB-lite"/>
    </source>
</evidence>
<dbReference type="GO" id="GO:0005886">
    <property type="term" value="C:plasma membrane"/>
    <property type="evidence" value="ECO:0007669"/>
    <property type="project" value="UniProtKB-SubCell"/>
</dbReference>
<feature type="region of interest" description="Disordered" evidence="9">
    <location>
        <begin position="400"/>
        <end position="474"/>
    </location>
</feature>
<keyword evidence="7" id="KW-1015">Disulfide bond</keyword>
<keyword evidence="5" id="KW-0677">Repeat</keyword>
<evidence type="ECO:0000256" key="7">
    <source>
        <dbReference type="ARBA" id="ARBA00023157"/>
    </source>
</evidence>
<evidence type="ECO:0000313" key="13">
    <source>
        <dbReference type="Proteomes" id="UP000694569"/>
    </source>
</evidence>
<keyword evidence="10" id="KW-0812">Transmembrane</keyword>
<feature type="compositionally biased region" description="Basic and acidic residues" evidence="9">
    <location>
        <begin position="446"/>
        <end position="460"/>
    </location>
</feature>
<dbReference type="Proteomes" id="UP000694569">
    <property type="component" value="Unplaced"/>
</dbReference>
<proteinExistence type="predicted"/>
<evidence type="ECO:0000256" key="8">
    <source>
        <dbReference type="ARBA" id="ARBA00023180"/>
    </source>
</evidence>
<evidence type="ECO:0000256" key="11">
    <source>
        <dbReference type="SAM" id="SignalP"/>
    </source>
</evidence>
<keyword evidence="10" id="KW-1133">Transmembrane helix</keyword>
<reference evidence="12" key="1">
    <citation type="submission" date="2025-08" db="UniProtKB">
        <authorList>
            <consortium name="Ensembl"/>
        </authorList>
    </citation>
    <scope>IDENTIFICATION</scope>
</reference>
<dbReference type="PANTHER" id="PTHR24037">
    <property type="entry name" value="HEART DEVELOPMENT PROTEIN WITH EGF-LIKE DOMAINS 1"/>
    <property type="match status" value="1"/>
</dbReference>
<reference evidence="12" key="2">
    <citation type="submission" date="2025-09" db="UniProtKB">
        <authorList>
            <consortium name="Ensembl"/>
        </authorList>
    </citation>
    <scope>IDENTIFICATION</scope>
</reference>
<evidence type="ECO:0000256" key="2">
    <source>
        <dbReference type="ARBA" id="ARBA00022475"/>
    </source>
</evidence>
<name>A0A8C5QZV4_9ANUR</name>
<keyword evidence="4 11" id="KW-0732">Signal</keyword>
<feature type="compositionally biased region" description="Polar residues" evidence="9">
    <location>
        <begin position="432"/>
        <end position="443"/>
    </location>
</feature>
<evidence type="ECO:0000256" key="5">
    <source>
        <dbReference type="ARBA" id="ARBA00022737"/>
    </source>
</evidence>
<evidence type="ECO:0000313" key="12">
    <source>
        <dbReference type="Ensembl" id="ENSLLEP00000043636.1"/>
    </source>
</evidence>
<evidence type="ECO:0000256" key="10">
    <source>
        <dbReference type="SAM" id="Phobius"/>
    </source>
</evidence>
<keyword evidence="2" id="KW-1003">Cell membrane</keyword>
<dbReference type="OrthoDB" id="8938333at2759"/>
<evidence type="ECO:0000256" key="4">
    <source>
        <dbReference type="ARBA" id="ARBA00022729"/>
    </source>
</evidence>
<feature type="signal peptide" evidence="11">
    <location>
        <begin position="1"/>
        <end position="21"/>
    </location>
</feature>
<keyword evidence="3" id="KW-0245">EGF-like domain</keyword>
<evidence type="ECO:0008006" key="14">
    <source>
        <dbReference type="Google" id="ProtNLM"/>
    </source>
</evidence>
<keyword evidence="6 10" id="KW-0472">Membrane</keyword>
<evidence type="ECO:0000256" key="1">
    <source>
        <dbReference type="ARBA" id="ARBA00004236"/>
    </source>
</evidence>
<dbReference type="PANTHER" id="PTHR24037:SF10">
    <property type="entry name" value="MUCIN-13"/>
    <property type="match status" value="1"/>
</dbReference>
<keyword evidence="13" id="KW-1185">Reference proteome</keyword>
<dbReference type="Ensembl" id="ENSLLET00000045376.1">
    <property type="protein sequence ID" value="ENSLLEP00000043636.1"/>
    <property type="gene ID" value="ENSLLEG00000027736.1"/>
</dbReference>
<accession>A0A8C5QZV4</accession>